<dbReference type="Proteomes" id="UP001054945">
    <property type="component" value="Unassembled WGS sequence"/>
</dbReference>
<comment type="caution">
    <text evidence="1">The sequence shown here is derived from an EMBL/GenBank/DDBJ whole genome shotgun (WGS) entry which is preliminary data.</text>
</comment>
<evidence type="ECO:0000313" key="2">
    <source>
        <dbReference type="Proteomes" id="UP001054945"/>
    </source>
</evidence>
<organism evidence="1 2">
    <name type="scientific">Caerostris extrusa</name>
    <name type="common">Bark spider</name>
    <name type="synonym">Caerostris bankana</name>
    <dbReference type="NCBI Taxonomy" id="172846"/>
    <lineage>
        <taxon>Eukaryota</taxon>
        <taxon>Metazoa</taxon>
        <taxon>Ecdysozoa</taxon>
        <taxon>Arthropoda</taxon>
        <taxon>Chelicerata</taxon>
        <taxon>Arachnida</taxon>
        <taxon>Araneae</taxon>
        <taxon>Araneomorphae</taxon>
        <taxon>Entelegynae</taxon>
        <taxon>Araneoidea</taxon>
        <taxon>Araneidae</taxon>
        <taxon>Caerostris</taxon>
    </lineage>
</organism>
<proteinExistence type="predicted"/>
<gene>
    <name evidence="1" type="ORF">CEXT_504281</name>
</gene>
<dbReference type="AlphaFoldDB" id="A0AAV4SD73"/>
<evidence type="ECO:0000313" key="1">
    <source>
        <dbReference type="EMBL" id="GIY31432.1"/>
    </source>
</evidence>
<protein>
    <submittedName>
        <fullName evidence="1">Uncharacterized protein</fullName>
    </submittedName>
</protein>
<accession>A0AAV4SD73</accession>
<sequence>MPPIMVEYSDSLKGLIAEISKNSVMKADNAPLLLSYSEMSSSEVTRPAGESVGVVTEMGKIPLGGKDNGQTVIHFTRDNVEAGSQSLRSLLKFQFFIMRG</sequence>
<reference evidence="1 2" key="1">
    <citation type="submission" date="2021-06" db="EMBL/GenBank/DDBJ databases">
        <title>Caerostris extrusa draft genome.</title>
        <authorList>
            <person name="Kono N."/>
            <person name="Arakawa K."/>
        </authorList>
    </citation>
    <scope>NUCLEOTIDE SEQUENCE [LARGE SCALE GENOMIC DNA]</scope>
</reference>
<name>A0AAV4SD73_CAEEX</name>
<keyword evidence="2" id="KW-1185">Reference proteome</keyword>
<dbReference type="EMBL" id="BPLR01009380">
    <property type="protein sequence ID" value="GIY31432.1"/>
    <property type="molecule type" value="Genomic_DNA"/>
</dbReference>